<dbReference type="AlphaFoldDB" id="A0A9J6GLK2"/>
<accession>A0A9J6GLK2</accession>
<reference evidence="1 2" key="1">
    <citation type="journal article" date="2020" name="Cell">
        <title>Large-Scale Comparative Analyses of Tick Genomes Elucidate Their Genetic Diversity and Vector Capacities.</title>
        <authorList>
            <consortium name="Tick Genome and Microbiome Consortium (TIGMIC)"/>
            <person name="Jia N."/>
            <person name="Wang J."/>
            <person name="Shi W."/>
            <person name="Du L."/>
            <person name="Sun Y."/>
            <person name="Zhan W."/>
            <person name="Jiang J.F."/>
            <person name="Wang Q."/>
            <person name="Zhang B."/>
            <person name="Ji P."/>
            <person name="Bell-Sakyi L."/>
            <person name="Cui X.M."/>
            <person name="Yuan T.T."/>
            <person name="Jiang B.G."/>
            <person name="Yang W.F."/>
            <person name="Lam T.T."/>
            <person name="Chang Q.C."/>
            <person name="Ding S.J."/>
            <person name="Wang X.J."/>
            <person name="Zhu J.G."/>
            <person name="Ruan X.D."/>
            <person name="Zhao L."/>
            <person name="Wei J.T."/>
            <person name="Ye R.Z."/>
            <person name="Que T.C."/>
            <person name="Du C.H."/>
            <person name="Zhou Y.H."/>
            <person name="Cheng J.X."/>
            <person name="Dai P.F."/>
            <person name="Guo W.B."/>
            <person name="Han X.H."/>
            <person name="Huang E.J."/>
            <person name="Li L.F."/>
            <person name="Wei W."/>
            <person name="Gao Y.C."/>
            <person name="Liu J.Z."/>
            <person name="Shao H.Z."/>
            <person name="Wang X."/>
            <person name="Wang C.C."/>
            <person name="Yang T.C."/>
            <person name="Huo Q.B."/>
            <person name="Li W."/>
            <person name="Chen H.Y."/>
            <person name="Chen S.E."/>
            <person name="Zhou L.G."/>
            <person name="Ni X.B."/>
            <person name="Tian J.H."/>
            <person name="Sheng Y."/>
            <person name="Liu T."/>
            <person name="Pan Y.S."/>
            <person name="Xia L.Y."/>
            <person name="Li J."/>
            <person name="Zhao F."/>
            <person name="Cao W.C."/>
        </authorList>
    </citation>
    <scope>NUCLEOTIDE SEQUENCE [LARGE SCALE GENOMIC DNA]</scope>
    <source>
        <strain evidence="1">HaeL-2018</strain>
    </source>
</reference>
<evidence type="ECO:0000313" key="1">
    <source>
        <dbReference type="EMBL" id="KAH9375336.1"/>
    </source>
</evidence>
<comment type="caution">
    <text evidence="1">The sequence shown here is derived from an EMBL/GenBank/DDBJ whole genome shotgun (WGS) entry which is preliminary data.</text>
</comment>
<dbReference type="VEuPathDB" id="VectorBase:HLOH_056504"/>
<sequence>MFSEKALSTVNKNFRQVSEKPKKIKEQARSLLLDMNLPKIASQVKKAKGIEFQVFFSVETHKFDYRFRKGDFQVLVSSYLQTHLGKLNVNDPFRVRNSATVINYLKIRSARIRGALCIDVEVLYCSTPRDQVLSSVKECISEHNDEQVFGNGCGITVEAFLETAGLLFEGYGLCLAGGGGGGGGSVVCTTLRGLHWVMCSTRIE</sequence>
<organism evidence="1 2">
    <name type="scientific">Haemaphysalis longicornis</name>
    <name type="common">Bush tick</name>
    <dbReference type="NCBI Taxonomy" id="44386"/>
    <lineage>
        <taxon>Eukaryota</taxon>
        <taxon>Metazoa</taxon>
        <taxon>Ecdysozoa</taxon>
        <taxon>Arthropoda</taxon>
        <taxon>Chelicerata</taxon>
        <taxon>Arachnida</taxon>
        <taxon>Acari</taxon>
        <taxon>Parasitiformes</taxon>
        <taxon>Ixodida</taxon>
        <taxon>Ixodoidea</taxon>
        <taxon>Ixodidae</taxon>
        <taxon>Haemaphysalinae</taxon>
        <taxon>Haemaphysalis</taxon>
    </lineage>
</organism>
<dbReference type="Proteomes" id="UP000821853">
    <property type="component" value="Chromosome 5"/>
</dbReference>
<gene>
    <name evidence="1" type="ORF">HPB48_007968</name>
</gene>
<protein>
    <submittedName>
        <fullName evidence="1">Uncharacterized protein</fullName>
    </submittedName>
</protein>
<keyword evidence="2" id="KW-1185">Reference proteome</keyword>
<name>A0A9J6GLK2_HAELO</name>
<dbReference type="EMBL" id="JABSTR010000007">
    <property type="protein sequence ID" value="KAH9375336.1"/>
    <property type="molecule type" value="Genomic_DNA"/>
</dbReference>
<evidence type="ECO:0000313" key="2">
    <source>
        <dbReference type="Proteomes" id="UP000821853"/>
    </source>
</evidence>
<proteinExistence type="predicted"/>